<feature type="transmembrane region" description="Helical" evidence="6">
    <location>
        <begin position="53"/>
        <end position="75"/>
    </location>
</feature>
<feature type="domain" description="Major facilitator superfamily (MFS) profile" evidence="7">
    <location>
        <begin position="1"/>
        <end position="394"/>
    </location>
</feature>
<feature type="transmembrane region" description="Helical" evidence="6">
    <location>
        <begin position="95"/>
        <end position="113"/>
    </location>
</feature>
<dbReference type="PANTHER" id="PTHR23510:SF16">
    <property type="entry name" value="MAJOR FACILITATOR SUPERFAMILY (MFS) PROFILE DOMAIN-CONTAINING PROTEIN"/>
    <property type="match status" value="1"/>
</dbReference>
<gene>
    <name evidence="8" type="ORF">BSL78_24408</name>
</gene>
<evidence type="ECO:0000256" key="1">
    <source>
        <dbReference type="ARBA" id="ARBA00004141"/>
    </source>
</evidence>
<feature type="transmembrane region" description="Helical" evidence="6">
    <location>
        <begin position="20"/>
        <end position="41"/>
    </location>
</feature>
<evidence type="ECO:0000313" key="8">
    <source>
        <dbReference type="EMBL" id="PIK38758.1"/>
    </source>
</evidence>
<evidence type="ECO:0000256" key="5">
    <source>
        <dbReference type="SAM" id="MobiDB-lite"/>
    </source>
</evidence>
<dbReference type="InterPro" id="IPR020846">
    <property type="entry name" value="MFS_dom"/>
</dbReference>
<dbReference type="AlphaFoldDB" id="A0A2G8JSR0"/>
<proteinExistence type="predicted"/>
<keyword evidence="4 6" id="KW-0472">Membrane</keyword>
<dbReference type="InterPro" id="IPR011701">
    <property type="entry name" value="MFS"/>
</dbReference>
<dbReference type="Pfam" id="PF07690">
    <property type="entry name" value="MFS_1"/>
    <property type="match status" value="1"/>
</dbReference>
<dbReference type="PROSITE" id="PS50850">
    <property type="entry name" value="MFS"/>
    <property type="match status" value="1"/>
</dbReference>
<dbReference type="PANTHER" id="PTHR23510">
    <property type="entry name" value="INNER MEMBRANE TRANSPORT PROTEIN YAJR"/>
    <property type="match status" value="1"/>
</dbReference>
<dbReference type="SUPFAM" id="SSF103473">
    <property type="entry name" value="MFS general substrate transporter"/>
    <property type="match status" value="1"/>
</dbReference>
<dbReference type="InterPro" id="IPR036259">
    <property type="entry name" value="MFS_trans_sf"/>
</dbReference>
<feature type="transmembrane region" description="Helical" evidence="6">
    <location>
        <begin position="302"/>
        <end position="324"/>
    </location>
</feature>
<reference evidence="8 9" key="1">
    <citation type="journal article" date="2017" name="PLoS Biol.">
        <title>The sea cucumber genome provides insights into morphological evolution and visceral regeneration.</title>
        <authorList>
            <person name="Zhang X."/>
            <person name="Sun L."/>
            <person name="Yuan J."/>
            <person name="Sun Y."/>
            <person name="Gao Y."/>
            <person name="Zhang L."/>
            <person name="Li S."/>
            <person name="Dai H."/>
            <person name="Hamel J.F."/>
            <person name="Liu C."/>
            <person name="Yu Y."/>
            <person name="Liu S."/>
            <person name="Lin W."/>
            <person name="Guo K."/>
            <person name="Jin S."/>
            <person name="Xu P."/>
            <person name="Storey K.B."/>
            <person name="Huan P."/>
            <person name="Zhang T."/>
            <person name="Zhou Y."/>
            <person name="Zhang J."/>
            <person name="Lin C."/>
            <person name="Li X."/>
            <person name="Xing L."/>
            <person name="Huo D."/>
            <person name="Sun M."/>
            <person name="Wang L."/>
            <person name="Mercier A."/>
            <person name="Li F."/>
            <person name="Yang H."/>
            <person name="Xiang J."/>
        </authorList>
    </citation>
    <scope>NUCLEOTIDE SEQUENCE [LARGE SCALE GENOMIC DNA]</scope>
    <source>
        <strain evidence="8">Shaxun</strain>
        <tissue evidence="8">Muscle</tissue>
    </source>
</reference>
<protein>
    <submittedName>
        <fullName evidence="8">Putative major facilitator superfamily domain-containing protein 8</fullName>
    </submittedName>
</protein>
<evidence type="ECO:0000256" key="2">
    <source>
        <dbReference type="ARBA" id="ARBA00022692"/>
    </source>
</evidence>
<feature type="compositionally biased region" description="Polar residues" evidence="5">
    <location>
        <begin position="403"/>
        <end position="425"/>
    </location>
</feature>
<comment type="subcellular location">
    <subcellularLocation>
        <location evidence="1">Membrane</location>
        <topology evidence="1">Multi-pass membrane protein</topology>
    </subcellularLocation>
</comment>
<accession>A0A2G8JSR0</accession>
<keyword evidence="2 6" id="KW-0812">Transmembrane</keyword>
<keyword evidence="9" id="KW-1185">Reference proteome</keyword>
<feature type="transmembrane region" description="Helical" evidence="6">
    <location>
        <begin position="235"/>
        <end position="255"/>
    </location>
</feature>
<dbReference type="GO" id="GO:0022857">
    <property type="term" value="F:transmembrane transporter activity"/>
    <property type="evidence" value="ECO:0007669"/>
    <property type="project" value="InterPro"/>
</dbReference>
<name>A0A2G8JSR0_STIJA</name>
<feature type="transmembrane region" description="Helical" evidence="6">
    <location>
        <begin position="196"/>
        <end position="215"/>
    </location>
</feature>
<dbReference type="InterPro" id="IPR051068">
    <property type="entry name" value="MFS_Domain-Containing_Protein"/>
</dbReference>
<dbReference type="OrthoDB" id="370281at2759"/>
<dbReference type="STRING" id="307972.A0A2G8JSR0"/>
<feature type="transmembrane region" description="Helical" evidence="6">
    <location>
        <begin position="267"/>
        <end position="290"/>
    </location>
</feature>
<feature type="transmembrane region" description="Helical" evidence="6">
    <location>
        <begin position="368"/>
        <end position="387"/>
    </location>
</feature>
<dbReference type="Gene3D" id="1.20.1250.20">
    <property type="entry name" value="MFS general substrate transporter like domains"/>
    <property type="match status" value="1"/>
</dbReference>
<evidence type="ECO:0000256" key="3">
    <source>
        <dbReference type="ARBA" id="ARBA00022989"/>
    </source>
</evidence>
<evidence type="ECO:0000259" key="7">
    <source>
        <dbReference type="PROSITE" id="PS50850"/>
    </source>
</evidence>
<keyword evidence="3 6" id="KW-1133">Transmembrane helix</keyword>
<evidence type="ECO:0000256" key="6">
    <source>
        <dbReference type="SAM" id="Phobius"/>
    </source>
</evidence>
<evidence type="ECO:0000256" key="4">
    <source>
        <dbReference type="ARBA" id="ARBA00023136"/>
    </source>
</evidence>
<dbReference type="GO" id="GO:0016020">
    <property type="term" value="C:membrane"/>
    <property type="evidence" value="ECO:0007669"/>
    <property type="project" value="UniProtKB-SubCell"/>
</dbReference>
<dbReference type="PRINTS" id="PR01035">
    <property type="entry name" value="TCRTETA"/>
</dbReference>
<dbReference type="Proteomes" id="UP000230750">
    <property type="component" value="Unassembled WGS sequence"/>
</dbReference>
<organism evidence="8 9">
    <name type="scientific">Stichopus japonicus</name>
    <name type="common">Sea cucumber</name>
    <dbReference type="NCBI Taxonomy" id="307972"/>
    <lineage>
        <taxon>Eukaryota</taxon>
        <taxon>Metazoa</taxon>
        <taxon>Echinodermata</taxon>
        <taxon>Eleutherozoa</taxon>
        <taxon>Echinozoa</taxon>
        <taxon>Holothuroidea</taxon>
        <taxon>Aspidochirotacea</taxon>
        <taxon>Aspidochirotida</taxon>
        <taxon>Stichopodidae</taxon>
        <taxon>Apostichopus</taxon>
    </lineage>
</organism>
<sequence length="425" mass="47010">MQWQANGNLLYFMSSTANMLVLSRFIAGIGAGVGSSMLAQIAHTTTTKERSAAFALFMAARQFGLIIGPALNLFLELFDFTIGQYHCNEYTAPGLFMAAVWSVFQLMVVLFYFDLPFLSDLPAEVRQKVEANGTGVMSSPSEDEITRPLTPKQLTNVLDDDAIDESDRNNHNEYGTAQMSQVQKPTALTMKQKLMVLLREEIVVMLATSFIFFFNQTALEACMTPLTKQFLGVKSFGNSLFFCLAGAEVIVGFVLISKLSKRCQDRLILTIGLLIEIGALIFLCVFLPMSANGRIKTRSINWIWLTMIFMVQVAGLPFILIANVSLLSKLVPEEIQGFSQGVRRSIMGLGTIMGPLWGAGALTVPVSFSTVMVILFIIVQTMVFCSWDKLAEPRQVDQKNHTRITSGTSQRGTSSERTSLLNEHD</sequence>
<dbReference type="InterPro" id="IPR001958">
    <property type="entry name" value="Tet-R_TetA/multi-R_MdtG-like"/>
</dbReference>
<dbReference type="EMBL" id="MRZV01001318">
    <property type="protein sequence ID" value="PIK38758.1"/>
    <property type="molecule type" value="Genomic_DNA"/>
</dbReference>
<comment type="caution">
    <text evidence="8">The sequence shown here is derived from an EMBL/GenBank/DDBJ whole genome shotgun (WGS) entry which is preliminary data.</text>
</comment>
<evidence type="ECO:0000313" key="9">
    <source>
        <dbReference type="Proteomes" id="UP000230750"/>
    </source>
</evidence>
<feature type="region of interest" description="Disordered" evidence="5">
    <location>
        <begin position="398"/>
        <end position="425"/>
    </location>
</feature>